<feature type="region of interest" description="Disordered" evidence="1">
    <location>
        <begin position="104"/>
        <end position="125"/>
    </location>
</feature>
<dbReference type="RefSeq" id="WP_284243764.1">
    <property type="nucleotide sequence ID" value="NZ_BSST01000001.1"/>
</dbReference>
<dbReference type="Pfam" id="PF14559">
    <property type="entry name" value="TPR_19"/>
    <property type="match status" value="1"/>
</dbReference>
<reference evidence="3 4" key="1">
    <citation type="submission" date="2023-03" db="EMBL/GenBank/DDBJ databases">
        <title>Draft genome sequence of Thalassotalea insulae KCTC 62186T.</title>
        <authorList>
            <person name="Sawabe T."/>
        </authorList>
    </citation>
    <scope>NUCLEOTIDE SEQUENCE [LARGE SCALE GENOMIC DNA]</scope>
    <source>
        <strain evidence="3 4">KCTC 62186</strain>
    </source>
</reference>
<organism evidence="3 4">
    <name type="scientific">Thalassotalea insulae</name>
    <dbReference type="NCBI Taxonomy" id="2056778"/>
    <lineage>
        <taxon>Bacteria</taxon>
        <taxon>Pseudomonadati</taxon>
        <taxon>Pseudomonadota</taxon>
        <taxon>Gammaproteobacteria</taxon>
        <taxon>Alteromonadales</taxon>
        <taxon>Colwelliaceae</taxon>
        <taxon>Thalassotalea</taxon>
    </lineage>
</organism>
<evidence type="ECO:0000256" key="1">
    <source>
        <dbReference type="SAM" id="MobiDB-lite"/>
    </source>
</evidence>
<dbReference type="EMBL" id="BSST01000001">
    <property type="protein sequence ID" value="GLX77870.1"/>
    <property type="molecule type" value="Genomic_DNA"/>
</dbReference>
<protein>
    <submittedName>
        <fullName evidence="3">MSHA biogenesis protein MshN</fullName>
    </submittedName>
</protein>
<gene>
    <name evidence="3" type="primary">mshN</name>
    <name evidence="3" type="ORF">tinsulaeT_12100</name>
</gene>
<proteinExistence type="predicted"/>
<comment type="caution">
    <text evidence="3">The sequence shown here is derived from an EMBL/GenBank/DDBJ whole genome shotgun (WGS) entry which is preliminary data.</text>
</comment>
<keyword evidence="2" id="KW-1133">Transmembrane helix</keyword>
<keyword evidence="2" id="KW-0812">Transmembrane</keyword>
<accession>A0ABQ6GT51</accession>
<dbReference type="Gene3D" id="1.25.40.10">
    <property type="entry name" value="Tetratricopeptide repeat domain"/>
    <property type="match status" value="2"/>
</dbReference>
<dbReference type="InterPro" id="IPR011990">
    <property type="entry name" value="TPR-like_helical_dom_sf"/>
</dbReference>
<evidence type="ECO:0000313" key="3">
    <source>
        <dbReference type="EMBL" id="GLX77870.1"/>
    </source>
</evidence>
<keyword evidence="4" id="KW-1185">Reference proteome</keyword>
<dbReference type="Pfam" id="PF13432">
    <property type="entry name" value="TPR_16"/>
    <property type="match status" value="1"/>
</dbReference>
<sequence>MSVINQMLKDLDKRQQNERLSSGPNNAVVVNAPQKINLLAIVGFVVAINIVAVIIWQLYSENQQLKESQGIKSKVNPSSMLVEQTQPQAQNKLVVSQQVTPVNNQKAANPLPVKKAPNAEKSKLSDTVKQAERSDIEPHSNAVTKLLAVNQLPVAPAISAKAESESLSKKVMPEQPTLTISRKQLSAQELVAQKLSQAEQALNNDQINQAETLFEDILLVAPDNQTARKQLAALWFGRKSYQAAHNLLSQGLALAPDDSEYRMMKARIYLSQGQKLAAVNTLKVLAELENVEYQALLASNAQQLAQHDVAIQAYQLLVKLQPENGRWWLGLAVAYDSNSQFKQAVTAYHQVRDNSDISESARQFARQRLQQLGE</sequence>
<feature type="transmembrane region" description="Helical" evidence="2">
    <location>
        <begin position="38"/>
        <end position="59"/>
    </location>
</feature>
<evidence type="ECO:0000313" key="4">
    <source>
        <dbReference type="Proteomes" id="UP001157186"/>
    </source>
</evidence>
<dbReference type="SUPFAM" id="SSF48452">
    <property type="entry name" value="TPR-like"/>
    <property type="match status" value="1"/>
</dbReference>
<evidence type="ECO:0000256" key="2">
    <source>
        <dbReference type="SAM" id="Phobius"/>
    </source>
</evidence>
<keyword evidence="2" id="KW-0472">Membrane</keyword>
<name>A0ABQ6GT51_9GAMM</name>
<dbReference type="Proteomes" id="UP001157186">
    <property type="component" value="Unassembled WGS sequence"/>
</dbReference>